<dbReference type="InterPro" id="IPR023365">
    <property type="entry name" value="Sortase_dom-sf"/>
</dbReference>
<dbReference type="SUPFAM" id="SSF63817">
    <property type="entry name" value="Sortase"/>
    <property type="match status" value="1"/>
</dbReference>
<sequence length="194" mass="20224">MTLLAGLCLAVAACTDAQPAGDIPASTTPLILPAADRQDAVPASEPTRLMIASIGLDKQIRALPESVCPTIDPPTLSDPYWLACRSQPGTDSPGTTFIAGHAVSGGDGVFNDLEDVVVGESVTVATRTGVLTYRVSSVRAYGRHGEIQSAPQLREQIPGRLLLVTCRLDEAGLTDENLVVQADLVASSAHPLVE</sequence>
<accession>A0ABU7MFM5</accession>
<gene>
    <name evidence="2" type="ORF">VZC37_13805</name>
</gene>
<keyword evidence="3" id="KW-1185">Reference proteome</keyword>
<dbReference type="EMBL" id="JAZDUF010000003">
    <property type="protein sequence ID" value="MEE3851416.1"/>
    <property type="molecule type" value="Genomic_DNA"/>
</dbReference>
<dbReference type="Proteomes" id="UP001347146">
    <property type="component" value="Unassembled WGS sequence"/>
</dbReference>
<proteinExistence type="predicted"/>
<dbReference type="CDD" id="cd05829">
    <property type="entry name" value="Sortase_F"/>
    <property type="match status" value="1"/>
</dbReference>
<dbReference type="Pfam" id="PF04203">
    <property type="entry name" value="Sortase"/>
    <property type="match status" value="1"/>
</dbReference>
<reference evidence="2 3" key="1">
    <citation type="submission" date="2024-01" db="EMBL/GenBank/DDBJ databases">
        <title>Draft genome sequence of Gordonia sp. LSe1-13.</title>
        <authorList>
            <person name="Suphannarot A."/>
            <person name="Mingma R."/>
        </authorList>
    </citation>
    <scope>NUCLEOTIDE SEQUENCE [LARGE SCALE GENOMIC DNA]</scope>
    <source>
        <strain evidence="2 3">LSe1-13</strain>
    </source>
</reference>
<evidence type="ECO:0000256" key="1">
    <source>
        <dbReference type="ARBA" id="ARBA00022801"/>
    </source>
</evidence>
<dbReference type="InterPro" id="IPR042001">
    <property type="entry name" value="Sortase_F"/>
</dbReference>
<organism evidence="2 3">
    <name type="scientific">Gordonia sesuvii</name>
    <dbReference type="NCBI Taxonomy" id="3116777"/>
    <lineage>
        <taxon>Bacteria</taxon>
        <taxon>Bacillati</taxon>
        <taxon>Actinomycetota</taxon>
        <taxon>Actinomycetes</taxon>
        <taxon>Mycobacteriales</taxon>
        <taxon>Gordoniaceae</taxon>
        <taxon>Gordonia</taxon>
    </lineage>
</organism>
<dbReference type="Gene3D" id="2.40.260.10">
    <property type="entry name" value="Sortase"/>
    <property type="match status" value="1"/>
</dbReference>
<dbReference type="InterPro" id="IPR005754">
    <property type="entry name" value="Sortase"/>
</dbReference>
<evidence type="ECO:0000313" key="3">
    <source>
        <dbReference type="Proteomes" id="UP001347146"/>
    </source>
</evidence>
<name>A0ABU7MFM5_9ACTN</name>
<keyword evidence="1" id="KW-0378">Hydrolase</keyword>
<protein>
    <submittedName>
        <fullName evidence="2">Class F sortase</fullName>
    </submittedName>
</protein>
<dbReference type="RefSeq" id="WP_330433117.1">
    <property type="nucleotide sequence ID" value="NZ_JAZDUF010000003.1"/>
</dbReference>
<comment type="caution">
    <text evidence="2">The sequence shown here is derived from an EMBL/GenBank/DDBJ whole genome shotgun (WGS) entry which is preliminary data.</text>
</comment>
<evidence type="ECO:0000313" key="2">
    <source>
        <dbReference type="EMBL" id="MEE3851416.1"/>
    </source>
</evidence>